<accession>A0A1I4EVM5</accession>
<dbReference type="OrthoDB" id="5600793at2"/>
<dbReference type="InterPro" id="IPR021363">
    <property type="entry name" value="DUF2835"/>
</dbReference>
<proteinExistence type="predicted"/>
<evidence type="ECO:0008006" key="3">
    <source>
        <dbReference type="Google" id="ProtNLM"/>
    </source>
</evidence>
<dbReference type="RefSeq" id="WP_090701895.1">
    <property type="nucleotide sequence ID" value="NZ_FOSP01000030.1"/>
</dbReference>
<organism evidence="1 2">
    <name type="scientific">Nitrosomonas aestuarii</name>
    <dbReference type="NCBI Taxonomy" id="52441"/>
    <lineage>
        <taxon>Bacteria</taxon>
        <taxon>Pseudomonadati</taxon>
        <taxon>Pseudomonadota</taxon>
        <taxon>Betaproteobacteria</taxon>
        <taxon>Nitrosomonadales</taxon>
        <taxon>Nitrosomonadaceae</taxon>
        <taxon>Nitrosomonas</taxon>
    </lineage>
</organism>
<evidence type="ECO:0000313" key="2">
    <source>
        <dbReference type="Proteomes" id="UP000199533"/>
    </source>
</evidence>
<name>A0A1I4EVM5_9PROT</name>
<dbReference type="Proteomes" id="UP000199533">
    <property type="component" value="Unassembled WGS sequence"/>
</dbReference>
<sequence length="76" mass="8697">MHQRLHIVLNISPQKLFYYYQGVASTIVTKTTDGRIIRFPAKILRSVVQADGVRGIFELVLDENHKFVSITRVRAA</sequence>
<protein>
    <recommendedName>
        <fullName evidence="3">DUF2835 domain-containing protein</fullName>
    </recommendedName>
</protein>
<evidence type="ECO:0000313" key="1">
    <source>
        <dbReference type="EMBL" id="SFL08596.1"/>
    </source>
</evidence>
<dbReference type="AlphaFoldDB" id="A0A1I4EVM5"/>
<reference evidence="2" key="1">
    <citation type="submission" date="2016-10" db="EMBL/GenBank/DDBJ databases">
        <authorList>
            <person name="Varghese N."/>
            <person name="Submissions S."/>
        </authorList>
    </citation>
    <scope>NUCLEOTIDE SEQUENCE [LARGE SCALE GENOMIC DNA]</scope>
    <source>
        <strain evidence="2">Nm69</strain>
    </source>
</reference>
<dbReference type="STRING" id="52441.SAMN05216302_103039"/>
<keyword evidence="2" id="KW-1185">Reference proteome</keyword>
<dbReference type="EMBL" id="FOSP01000030">
    <property type="protein sequence ID" value="SFL08596.1"/>
    <property type="molecule type" value="Genomic_DNA"/>
</dbReference>
<gene>
    <name evidence="1" type="ORF">SAMN05216302_103039</name>
</gene>
<dbReference type="Pfam" id="PF11197">
    <property type="entry name" value="DUF2835"/>
    <property type="match status" value="1"/>
</dbReference>